<sequence>MEDKLQHLKKHMDQRLYRYIKLNSQMEEHILQRIRENKTVKPSYYFVKDLMITAIVLLFMTTSIPFLVSKSGSTASTSYMSIPYLTKAENLAKQKGLTEEIFNLKQSENSFSMEVMISEKGEISDYKKDVEEVLTTYSRLYQKLYPHRKNIWDIKNVTVYLSTYREHPTSNDNRNVDYYLLIAHKPAGSINIEWSIPEDE</sequence>
<feature type="transmembrane region" description="Helical" evidence="1">
    <location>
        <begin position="45"/>
        <end position="68"/>
    </location>
</feature>
<evidence type="ECO:0000313" key="3">
    <source>
        <dbReference type="Proteomes" id="UP001296923"/>
    </source>
</evidence>
<evidence type="ECO:0000256" key="1">
    <source>
        <dbReference type="SAM" id="Phobius"/>
    </source>
</evidence>
<reference evidence="2 3" key="1">
    <citation type="submission" date="2021-01" db="EMBL/GenBank/DDBJ databases">
        <title>Genome Sequencing of Type Strains.</title>
        <authorList>
            <person name="Lemaire J.F."/>
            <person name="Inderbitzin P."/>
            <person name="Collins S.B."/>
            <person name="Wespe N."/>
            <person name="Knight-Connoni V."/>
        </authorList>
    </citation>
    <scope>NUCLEOTIDE SEQUENCE [LARGE SCALE GENOMIC DNA]</scope>
    <source>
        <strain evidence="2 3">DSM 23009</strain>
    </source>
</reference>
<keyword evidence="1" id="KW-1133">Transmembrane helix</keyword>
<keyword evidence="1" id="KW-0472">Membrane</keyword>
<accession>A0ABS2ZR59</accession>
<gene>
    <name evidence="2" type="ORF">JYA63_10320</name>
</gene>
<keyword evidence="1" id="KW-0812">Transmembrane</keyword>
<dbReference type="RefSeq" id="WP_205725677.1">
    <property type="nucleotide sequence ID" value="NZ_JAFHKR010000039.1"/>
</dbReference>
<dbReference type="Proteomes" id="UP001296923">
    <property type="component" value="Unassembled WGS sequence"/>
</dbReference>
<keyword evidence="3" id="KW-1185">Reference proteome</keyword>
<evidence type="ECO:0000313" key="2">
    <source>
        <dbReference type="EMBL" id="MBN3554662.1"/>
    </source>
</evidence>
<name>A0ABS2ZR59_9BACL</name>
<comment type="caution">
    <text evidence="2">The sequence shown here is derived from an EMBL/GenBank/DDBJ whole genome shotgun (WGS) entry which is preliminary data.</text>
</comment>
<protein>
    <submittedName>
        <fullName evidence="2">Uncharacterized protein</fullName>
    </submittedName>
</protein>
<dbReference type="EMBL" id="JAFHKR010000039">
    <property type="protein sequence ID" value="MBN3554662.1"/>
    <property type="molecule type" value="Genomic_DNA"/>
</dbReference>
<organism evidence="2 3">
    <name type="scientific">Fictibacillus nanhaiensis</name>
    <dbReference type="NCBI Taxonomy" id="742169"/>
    <lineage>
        <taxon>Bacteria</taxon>
        <taxon>Bacillati</taxon>
        <taxon>Bacillota</taxon>
        <taxon>Bacilli</taxon>
        <taxon>Bacillales</taxon>
        <taxon>Fictibacillaceae</taxon>
        <taxon>Fictibacillus</taxon>
    </lineage>
</organism>
<proteinExistence type="predicted"/>